<feature type="transmembrane region" description="Helical" evidence="7">
    <location>
        <begin position="58"/>
        <end position="76"/>
    </location>
</feature>
<feature type="transmembrane region" description="Helical" evidence="7">
    <location>
        <begin position="6"/>
        <end position="23"/>
    </location>
</feature>
<accession>A0ABY1Q5L6</accession>
<dbReference type="InterPro" id="IPR007341">
    <property type="entry name" value="Transgly_assoc"/>
</dbReference>
<dbReference type="RefSeq" id="WP_103729590.1">
    <property type="nucleotide sequence ID" value="NZ_FXUI01000003.1"/>
</dbReference>
<evidence type="ECO:0000256" key="7">
    <source>
        <dbReference type="SAM" id="Phobius"/>
    </source>
</evidence>
<dbReference type="Proteomes" id="UP001157910">
    <property type="component" value="Unassembled WGS sequence"/>
</dbReference>
<name>A0ABY1Q5L6_9SPHN</name>
<keyword evidence="9" id="KW-1185">Reference proteome</keyword>
<dbReference type="Pfam" id="PF04226">
    <property type="entry name" value="Transgly_assoc"/>
    <property type="match status" value="1"/>
</dbReference>
<evidence type="ECO:0000313" key="8">
    <source>
        <dbReference type="EMBL" id="SMP60533.1"/>
    </source>
</evidence>
<comment type="caution">
    <text evidence="8">The sequence shown here is derived from an EMBL/GenBank/DDBJ whole genome shotgun (WGS) entry which is preliminary data.</text>
</comment>
<keyword evidence="4 7" id="KW-0812">Transmembrane</keyword>
<keyword evidence="6 7" id="KW-0472">Membrane</keyword>
<keyword evidence="5 7" id="KW-1133">Transmembrane helix</keyword>
<evidence type="ECO:0000313" key="9">
    <source>
        <dbReference type="Proteomes" id="UP001157910"/>
    </source>
</evidence>
<comment type="subcellular location">
    <subcellularLocation>
        <location evidence="1">Cell membrane</location>
        <topology evidence="1">Multi-pass membrane protein</topology>
    </subcellularLocation>
</comment>
<feature type="transmembrane region" description="Helical" evidence="7">
    <location>
        <begin position="30"/>
        <end position="52"/>
    </location>
</feature>
<evidence type="ECO:0000256" key="6">
    <source>
        <dbReference type="ARBA" id="ARBA00023136"/>
    </source>
</evidence>
<comment type="similarity">
    <text evidence="2">Belongs to the UPF0410 family.</text>
</comment>
<protein>
    <submittedName>
        <fullName evidence="8">Uncharacterized membrane protein YeaQ/YmgE, transglycosylase-associated protein family</fullName>
    </submittedName>
</protein>
<dbReference type="PANTHER" id="PTHR33884">
    <property type="entry name" value="UPF0410 PROTEIN YMGE"/>
    <property type="match status" value="1"/>
</dbReference>
<organism evidence="8 9">
    <name type="scientific">Novosphingobium panipatense</name>
    <dbReference type="NCBI Taxonomy" id="428991"/>
    <lineage>
        <taxon>Bacteria</taxon>
        <taxon>Pseudomonadati</taxon>
        <taxon>Pseudomonadota</taxon>
        <taxon>Alphaproteobacteria</taxon>
        <taxon>Sphingomonadales</taxon>
        <taxon>Sphingomonadaceae</taxon>
        <taxon>Novosphingobium</taxon>
    </lineage>
</organism>
<gene>
    <name evidence="8" type="ORF">SAMN06296065_103104</name>
</gene>
<dbReference type="EMBL" id="FXUI01000003">
    <property type="protein sequence ID" value="SMP60533.1"/>
    <property type="molecule type" value="Genomic_DNA"/>
</dbReference>
<dbReference type="PANTHER" id="PTHR33884:SF3">
    <property type="entry name" value="UPF0410 PROTEIN YMGE"/>
    <property type="match status" value="1"/>
</dbReference>
<sequence>MEYGILGWIIVGLIAGILAKWIMPGRDPGGIIVTILIGIAGGLLGGFLGSLLGLGGGNIINILLATVGAIILLWIYRMMRGRAA</sequence>
<reference evidence="8 9" key="1">
    <citation type="submission" date="2017-05" db="EMBL/GenBank/DDBJ databases">
        <authorList>
            <person name="Varghese N."/>
            <person name="Submissions S."/>
        </authorList>
    </citation>
    <scope>NUCLEOTIDE SEQUENCE [LARGE SCALE GENOMIC DNA]</scope>
    <source>
        <strain evidence="8 9">SM16</strain>
    </source>
</reference>
<evidence type="ECO:0000256" key="3">
    <source>
        <dbReference type="ARBA" id="ARBA00022475"/>
    </source>
</evidence>
<proteinExistence type="inferred from homology"/>
<evidence type="ECO:0000256" key="5">
    <source>
        <dbReference type="ARBA" id="ARBA00022989"/>
    </source>
</evidence>
<evidence type="ECO:0000256" key="1">
    <source>
        <dbReference type="ARBA" id="ARBA00004651"/>
    </source>
</evidence>
<evidence type="ECO:0000256" key="2">
    <source>
        <dbReference type="ARBA" id="ARBA00011006"/>
    </source>
</evidence>
<keyword evidence="3" id="KW-1003">Cell membrane</keyword>
<evidence type="ECO:0000256" key="4">
    <source>
        <dbReference type="ARBA" id="ARBA00022692"/>
    </source>
</evidence>